<name>A0A9W9JWF7_9EURO</name>
<dbReference type="OrthoDB" id="2831684at2759"/>
<dbReference type="AlphaFoldDB" id="A0A9W9JWF7"/>
<dbReference type="Proteomes" id="UP001149165">
    <property type="component" value="Unassembled WGS sequence"/>
</dbReference>
<dbReference type="EMBL" id="JAPQKH010000008">
    <property type="protein sequence ID" value="KAJ5083597.1"/>
    <property type="molecule type" value="Genomic_DNA"/>
</dbReference>
<accession>A0A9W9JWF7</accession>
<dbReference type="Pfam" id="PF16862">
    <property type="entry name" value="Glyco_hydro_79C"/>
    <property type="match status" value="1"/>
</dbReference>
<dbReference type="InterPro" id="IPR017853">
    <property type="entry name" value="GH"/>
</dbReference>
<evidence type="ECO:0000256" key="1">
    <source>
        <dbReference type="SAM" id="SignalP"/>
    </source>
</evidence>
<gene>
    <name evidence="3" type="ORF">N7456_013024</name>
</gene>
<dbReference type="PANTHER" id="PTHR36183">
    <property type="entry name" value="BETA-GLUCURONIDASE"/>
    <property type="match status" value="1"/>
</dbReference>
<dbReference type="SUPFAM" id="SSF51445">
    <property type="entry name" value="(Trans)glycosidases"/>
    <property type="match status" value="1"/>
</dbReference>
<keyword evidence="4" id="KW-1185">Reference proteome</keyword>
<evidence type="ECO:0000313" key="4">
    <source>
        <dbReference type="Proteomes" id="UP001149165"/>
    </source>
</evidence>
<sequence>MISLLAFYLLLTQTQGQKDDLLNHYDITIPRSSPKDAEAVPSNFFGFGFESGLFTHYDNDFSDNMVNAIGSRMSEPIVLRLGGSSGDHLTLVDNQTEPSLCDHEKWPVCDSNSYFTIGPSYFNTLKRFPKAKVTLQAPMNDSSLENSMTFLRNAWEALGQDRVEAIALGNEPDYYDFEQWTAAEYVNRSIAIEDAVIADFELLDPRIFQIGEIPSEVIQGIFPLFTMQQVLEDPIIPNNRNKYASGHLYQLDLIGQQPGADWYTTDIMQNGLLSHSFTTKILEGYARDAAFLKEQNFSFPLVISEMGCAIGNSPPDFAGGFGAAVSAVDINLKAMTIGIKQITNTQEPTATHSWWVPDNSGPQTTGPAVQGVFPAAAFITDFVGRNDSLGRISQVLGEDLFSAYVMHDLVSNKPSRVALLNLKEWHSNSTGDNQSNPRGNVTVSLNVGDVTQSVVVQRLRSDYGSFALGFDNGGPEQNTSWAGEQWSYRVNEGKGHFENGLEKETLSVQDGKVDVVIPDTEVVMVSLK</sequence>
<keyword evidence="1" id="KW-0732">Signal</keyword>
<protein>
    <recommendedName>
        <fullName evidence="2">Beta-glucuronidase C-terminal domain-containing protein</fullName>
    </recommendedName>
</protein>
<dbReference type="InterPro" id="IPR031728">
    <property type="entry name" value="GlcAase_C"/>
</dbReference>
<dbReference type="PANTHER" id="PTHR36183:SF2">
    <property type="entry name" value="BETA-GLUCURONIDASE C-TERMINAL DOMAIN-CONTAINING PROTEIN"/>
    <property type="match status" value="1"/>
</dbReference>
<proteinExistence type="predicted"/>
<dbReference type="InterPro" id="IPR052974">
    <property type="entry name" value="GH79_Enzymes"/>
</dbReference>
<reference evidence="3" key="2">
    <citation type="journal article" date="2023" name="IMA Fungus">
        <title>Comparative genomic study of the Penicillium genus elucidates a diverse pangenome and 15 lateral gene transfer events.</title>
        <authorList>
            <person name="Petersen C."/>
            <person name="Sorensen T."/>
            <person name="Nielsen M.R."/>
            <person name="Sondergaard T.E."/>
            <person name="Sorensen J.L."/>
            <person name="Fitzpatrick D.A."/>
            <person name="Frisvad J.C."/>
            <person name="Nielsen K.L."/>
        </authorList>
    </citation>
    <scope>NUCLEOTIDE SEQUENCE</scope>
    <source>
        <strain evidence="3">IBT 30069</strain>
    </source>
</reference>
<evidence type="ECO:0000313" key="3">
    <source>
        <dbReference type="EMBL" id="KAJ5083597.1"/>
    </source>
</evidence>
<dbReference type="Gene3D" id="3.20.20.80">
    <property type="entry name" value="Glycosidases"/>
    <property type="match status" value="1"/>
</dbReference>
<organism evidence="3 4">
    <name type="scientific">Penicillium angulare</name>
    <dbReference type="NCBI Taxonomy" id="116970"/>
    <lineage>
        <taxon>Eukaryota</taxon>
        <taxon>Fungi</taxon>
        <taxon>Dikarya</taxon>
        <taxon>Ascomycota</taxon>
        <taxon>Pezizomycotina</taxon>
        <taxon>Eurotiomycetes</taxon>
        <taxon>Eurotiomycetidae</taxon>
        <taxon>Eurotiales</taxon>
        <taxon>Aspergillaceae</taxon>
        <taxon>Penicillium</taxon>
    </lineage>
</organism>
<feature type="signal peptide" evidence="1">
    <location>
        <begin position="1"/>
        <end position="16"/>
    </location>
</feature>
<comment type="caution">
    <text evidence="3">The sequence shown here is derived from an EMBL/GenBank/DDBJ whole genome shotgun (WGS) entry which is preliminary data.</text>
</comment>
<feature type="domain" description="Beta-glucuronidase C-terminal" evidence="2">
    <location>
        <begin position="404"/>
        <end position="524"/>
    </location>
</feature>
<feature type="chain" id="PRO_5040908524" description="Beta-glucuronidase C-terminal domain-containing protein" evidence="1">
    <location>
        <begin position="17"/>
        <end position="528"/>
    </location>
</feature>
<reference evidence="3" key="1">
    <citation type="submission" date="2022-11" db="EMBL/GenBank/DDBJ databases">
        <authorList>
            <person name="Petersen C."/>
        </authorList>
    </citation>
    <scope>NUCLEOTIDE SEQUENCE</scope>
    <source>
        <strain evidence="3">IBT 30069</strain>
    </source>
</reference>
<evidence type="ECO:0000259" key="2">
    <source>
        <dbReference type="Pfam" id="PF16862"/>
    </source>
</evidence>